<evidence type="ECO:0008006" key="3">
    <source>
        <dbReference type="Google" id="ProtNLM"/>
    </source>
</evidence>
<dbReference type="Proteomes" id="UP001460270">
    <property type="component" value="Unassembled WGS sequence"/>
</dbReference>
<dbReference type="EMBL" id="JBBPFD010000399">
    <property type="protein sequence ID" value="KAK7878993.1"/>
    <property type="molecule type" value="Genomic_DNA"/>
</dbReference>
<accession>A0AAW0MFE1</accession>
<keyword evidence="2" id="KW-1185">Reference proteome</keyword>
<dbReference type="InterPro" id="IPR043129">
    <property type="entry name" value="ATPase_NBD"/>
</dbReference>
<sequence>GTIDITVHEVLEGGALKELHKAPGNNKGGQRVNRKFLDCMREFFCDDLWEKYERDFSTEAQKFMYDFEIVKLALDDVKMICYSNLGRLVDKKQKKGKKVFNTVNGLSWKEDKIHISKDKMKSFFWESLVHIRDSLCDILDKHPDIKYILLVGGFAQSTILYEHVQKEFSDQAKVLRPKNPQEAILKGAVMFGRDQSVIRSRKSAFYLRSRCD</sequence>
<gene>
    <name evidence="1" type="ORF">WMY93_034173</name>
</gene>
<dbReference type="PANTHER" id="PTHR14187:SF5">
    <property type="entry name" value="HEAT SHOCK 70 KDA PROTEIN 12A"/>
    <property type="match status" value="1"/>
</dbReference>
<dbReference type="Gene3D" id="3.90.640.10">
    <property type="entry name" value="Actin, Chain A, domain 4"/>
    <property type="match status" value="1"/>
</dbReference>
<dbReference type="SUPFAM" id="SSF53067">
    <property type="entry name" value="Actin-like ATPase domain"/>
    <property type="match status" value="1"/>
</dbReference>
<proteinExistence type="predicted"/>
<dbReference type="AlphaFoldDB" id="A0AAW0MFE1"/>
<name>A0AAW0MFE1_9GOBI</name>
<feature type="non-terminal residue" evidence="1">
    <location>
        <position position="1"/>
    </location>
</feature>
<evidence type="ECO:0000313" key="2">
    <source>
        <dbReference type="Proteomes" id="UP001460270"/>
    </source>
</evidence>
<comment type="caution">
    <text evidence="1">The sequence shown here is derived from an EMBL/GenBank/DDBJ whole genome shotgun (WGS) entry which is preliminary data.</text>
</comment>
<organism evidence="1 2">
    <name type="scientific">Mugilogobius chulae</name>
    <name type="common">yellowstripe goby</name>
    <dbReference type="NCBI Taxonomy" id="88201"/>
    <lineage>
        <taxon>Eukaryota</taxon>
        <taxon>Metazoa</taxon>
        <taxon>Chordata</taxon>
        <taxon>Craniata</taxon>
        <taxon>Vertebrata</taxon>
        <taxon>Euteleostomi</taxon>
        <taxon>Actinopterygii</taxon>
        <taxon>Neopterygii</taxon>
        <taxon>Teleostei</taxon>
        <taxon>Neoteleostei</taxon>
        <taxon>Acanthomorphata</taxon>
        <taxon>Gobiaria</taxon>
        <taxon>Gobiiformes</taxon>
        <taxon>Gobioidei</taxon>
        <taxon>Gobiidae</taxon>
        <taxon>Gobionellinae</taxon>
        <taxon>Mugilogobius</taxon>
    </lineage>
</organism>
<dbReference type="Gene3D" id="3.30.420.40">
    <property type="match status" value="2"/>
</dbReference>
<protein>
    <recommendedName>
        <fullName evidence="3">Heat shock protein 70</fullName>
    </recommendedName>
</protein>
<dbReference type="PANTHER" id="PTHR14187">
    <property type="entry name" value="ALPHA KINASE/ELONGATION FACTOR 2 KINASE"/>
    <property type="match status" value="1"/>
</dbReference>
<evidence type="ECO:0000313" key="1">
    <source>
        <dbReference type="EMBL" id="KAK7878993.1"/>
    </source>
</evidence>
<reference evidence="2" key="1">
    <citation type="submission" date="2024-04" db="EMBL/GenBank/DDBJ databases">
        <title>Salinicola lusitanus LLJ914,a marine bacterium isolated from the Okinawa Trough.</title>
        <authorList>
            <person name="Li J."/>
        </authorList>
    </citation>
    <scope>NUCLEOTIDE SEQUENCE [LARGE SCALE GENOMIC DNA]</scope>
</reference>